<keyword evidence="2" id="KW-1185">Reference proteome</keyword>
<accession>A0A1J9Q462</accession>
<proteinExistence type="predicted"/>
<evidence type="ECO:0000313" key="2">
    <source>
        <dbReference type="Proteomes" id="UP000242791"/>
    </source>
</evidence>
<protein>
    <submittedName>
        <fullName evidence="1">Uncharacterized protein</fullName>
    </submittedName>
</protein>
<reference evidence="1 2" key="1">
    <citation type="submission" date="2015-08" db="EMBL/GenBank/DDBJ databases">
        <title>Emmonsia species relationships and genome sequence.</title>
        <authorList>
            <person name="Cuomo C.A."/>
            <person name="Schwartz I.S."/>
            <person name="Kenyon C."/>
            <person name="De Hoog G.S."/>
            <person name="Govender N.P."/>
            <person name="Botha A."/>
            <person name="Moreno L."/>
            <person name="De Vries M."/>
            <person name="Munoz J.F."/>
            <person name="Stielow J.B."/>
        </authorList>
    </citation>
    <scope>NUCLEOTIDE SEQUENCE [LARGE SCALE GENOMIC DNA]</scope>
    <source>
        <strain evidence="1 2">EI222</strain>
    </source>
</reference>
<evidence type="ECO:0000313" key="1">
    <source>
        <dbReference type="EMBL" id="OJD22874.1"/>
    </source>
</evidence>
<dbReference type="Pfam" id="PF20174">
    <property type="entry name" value="DUF6540"/>
    <property type="match status" value="1"/>
</dbReference>
<gene>
    <name evidence="1" type="ORF">ACJ73_05778</name>
</gene>
<sequence>MYSGTNAYVFQEISNYLTSNTPIKTIGFSEYCEVNGRRFRRRKGVQQWTEVSPQRGFQENTESSPLLLSLVHQEQAPDKPLHWSLFIAREGQTDMVYQVKGDAEFMIYQASDWPVDITASASFFNLYKLNEQQAGIVKQIAEQESSPQAPSQQAVAENCQGWTVHVIAKLIERGIIENSKLEMARWMLQQVR</sequence>
<name>A0A1J9Q462_9EURO</name>
<dbReference type="AlphaFoldDB" id="A0A1J9Q462"/>
<dbReference type="InterPro" id="IPR046670">
    <property type="entry name" value="DUF6540"/>
</dbReference>
<dbReference type="OrthoDB" id="4342612at2759"/>
<comment type="caution">
    <text evidence="1">The sequence shown here is derived from an EMBL/GenBank/DDBJ whole genome shotgun (WGS) entry which is preliminary data.</text>
</comment>
<dbReference type="Proteomes" id="UP000242791">
    <property type="component" value="Unassembled WGS sequence"/>
</dbReference>
<dbReference type="EMBL" id="LGTZ01000937">
    <property type="protein sequence ID" value="OJD22874.1"/>
    <property type="molecule type" value="Genomic_DNA"/>
</dbReference>
<organism evidence="1 2">
    <name type="scientific">Blastomyces percursus</name>
    <dbReference type="NCBI Taxonomy" id="1658174"/>
    <lineage>
        <taxon>Eukaryota</taxon>
        <taxon>Fungi</taxon>
        <taxon>Dikarya</taxon>
        <taxon>Ascomycota</taxon>
        <taxon>Pezizomycotina</taxon>
        <taxon>Eurotiomycetes</taxon>
        <taxon>Eurotiomycetidae</taxon>
        <taxon>Onygenales</taxon>
        <taxon>Ajellomycetaceae</taxon>
        <taxon>Blastomyces</taxon>
    </lineage>
</organism>
<dbReference type="VEuPathDB" id="FungiDB:ACJ73_05778"/>